<sequence>MTQLPSGRTRVLGIVGDPVVQVGAPAIWTALFRDQGLDAVCVPAHVRPEDLAQFLAGAARWQNLDGLIVTIPHKITAATLATELSTRADRVGAVNVLRPDGASGWTGDILDGVGLVAALTSDGRPLRDRRALVVGSGGVGTAVAHALGESGVADLAVSDLDPARALTLARRLTQLGYPAHVAEPVAAGFDVVVNCSPAGMRAEDDLPIDLDGTGPGTTVADAVAHPPVTRLLRLARERGCWVVPGGRMMHAQVPDQAEFFGYGRLHTPDRG</sequence>
<evidence type="ECO:0000313" key="5">
    <source>
        <dbReference type="Proteomes" id="UP001596119"/>
    </source>
</evidence>
<feature type="domain" description="Shikimate dehydrogenase substrate binding N-terminal" evidence="3">
    <location>
        <begin position="14"/>
        <end position="97"/>
    </location>
</feature>
<dbReference type="InterPro" id="IPR046346">
    <property type="entry name" value="Aminoacid_DH-like_N_sf"/>
</dbReference>
<comment type="pathway">
    <text evidence="1">Metabolic intermediate biosynthesis; chorismate biosynthesis; chorismate from D-erythrose 4-phosphate and phosphoenolpyruvate: step 4/7.</text>
</comment>
<evidence type="ECO:0000256" key="1">
    <source>
        <dbReference type="ARBA" id="ARBA00004871"/>
    </source>
</evidence>
<dbReference type="Pfam" id="PF08501">
    <property type="entry name" value="Shikimate_dh_N"/>
    <property type="match status" value="1"/>
</dbReference>
<keyword evidence="2" id="KW-0028">Amino-acid biosynthesis</keyword>
<dbReference type="CDD" id="cd01065">
    <property type="entry name" value="NAD_bind_Shikimate_DH"/>
    <property type="match status" value="1"/>
</dbReference>
<evidence type="ECO:0000259" key="3">
    <source>
        <dbReference type="Pfam" id="PF08501"/>
    </source>
</evidence>
<dbReference type="Proteomes" id="UP001596119">
    <property type="component" value="Unassembled WGS sequence"/>
</dbReference>
<keyword evidence="5" id="KW-1185">Reference proteome</keyword>
<dbReference type="PANTHER" id="PTHR21089:SF1">
    <property type="entry name" value="BIFUNCTIONAL 3-DEHYDROQUINATE DEHYDRATASE_SHIKIMATE DEHYDROGENASE, CHLOROPLASTIC"/>
    <property type="match status" value="1"/>
</dbReference>
<evidence type="ECO:0000313" key="4">
    <source>
        <dbReference type="EMBL" id="MFC5947462.1"/>
    </source>
</evidence>
<dbReference type="EMBL" id="JBHSQK010000007">
    <property type="protein sequence ID" value="MFC5947462.1"/>
    <property type="molecule type" value="Genomic_DNA"/>
</dbReference>
<comment type="caution">
    <text evidence="4">The sequence shown here is derived from an EMBL/GenBank/DDBJ whole genome shotgun (WGS) entry which is preliminary data.</text>
</comment>
<protein>
    <submittedName>
        <fullName evidence="4">Shikimate dehydrogenase family protein</fullName>
    </submittedName>
</protein>
<dbReference type="Gene3D" id="3.40.50.10860">
    <property type="entry name" value="Leucine Dehydrogenase, chain A, domain 1"/>
    <property type="match status" value="1"/>
</dbReference>
<dbReference type="InterPro" id="IPR013708">
    <property type="entry name" value="Shikimate_DH-bd_N"/>
</dbReference>
<organism evidence="4 5">
    <name type="scientific">Pseudonocardia lutea</name>
    <dbReference type="NCBI Taxonomy" id="2172015"/>
    <lineage>
        <taxon>Bacteria</taxon>
        <taxon>Bacillati</taxon>
        <taxon>Actinomycetota</taxon>
        <taxon>Actinomycetes</taxon>
        <taxon>Pseudonocardiales</taxon>
        <taxon>Pseudonocardiaceae</taxon>
        <taxon>Pseudonocardia</taxon>
    </lineage>
</organism>
<dbReference type="InterPro" id="IPR036291">
    <property type="entry name" value="NAD(P)-bd_dom_sf"/>
</dbReference>
<gene>
    <name evidence="4" type="ORF">ACFQH9_04130</name>
</gene>
<dbReference type="Gene3D" id="3.40.50.720">
    <property type="entry name" value="NAD(P)-binding Rossmann-like Domain"/>
    <property type="match status" value="1"/>
</dbReference>
<dbReference type="InterPro" id="IPR022893">
    <property type="entry name" value="Shikimate_DH_fam"/>
</dbReference>
<dbReference type="SUPFAM" id="SSF51735">
    <property type="entry name" value="NAD(P)-binding Rossmann-fold domains"/>
    <property type="match status" value="1"/>
</dbReference>
<evidence type="ECO:0000256" key="2">
    <source>
        <dbReference type="ARBA" id="ARBA00023141"/>
    </source>
</evidence>
<keyword evidence="2" id="KW-0057">Aromatic amino acid biosynthesis</keyword>
<proteinExistence type="predicted"/>
<accession>A0ABW1I518</accession>
<dbReference type="RefSeq" id="WP_379564339.1">
    <property type="nucleotide sequence ID" value="NZ_JBHSQK010000007.1"/>
</dbReference>
<dbReference type="SUPFAM" id="SSF53223">
    <property type="entry name" value="Aminoacid dehydrogenase-like, N-terminal domain"/>
    <property type="match status" value="1"/>
</dbReference>
<dbReference type="PANTHER" id="PTHR21089">
    <property type="entry name" value="SHIKIMATE DEHYDROGENASE"/>
    <property type="match status" value="1"/>
</dbReference>
<reference evidence="5" key="1">
    <citation type="journal article" date="2019" name="Int. J. Syst. Evol. Microbiol.">
        <title>The Global Catalogue of Microorganisms (GCM) 10K type strain sequencing project: providing services to taxonomists for standard genome sequencing and annotation.</title>
        <authorList>
            <consortium name="The Broad Institute Genomics Platform"/>
            <consortium name="The Broad Institute Genome Sequencing Center for Infectious Disease"/>
            <person name="Wu L."/>
            <person name="Ma J."/>
        </authorList>
    </citation>
    <scope>NUCLEOTIDE SEQUENCE [LARGE SCALE GENOMIC DNA]</scope>
    <source>
        <strain evidence="5">CGMCC 4.7397</strain>
    </source>
</reference>
<name>A0ABW1I518_9PSEU</name>